<dbReference type="InterPro" id="IPR036777">
    <property type="entry name" value="Channel_Tsx-like_sf"/>
</dbReference>
<dbReference type="EMBL" id="CABPRZ010000001">
    <property type="protein sequence ID" value="VVD65861.1"/>
    <property type="molecule type" value="Genomic_DNA"/>
</dbReference>
<dbReference type="Proteomes" id="UP000414233">
    <property type="component" value="Unassembled WGS sequence"/>
</dbReference>
<sequence length="297" mass="33782">MKKIMILLIAALAMSIAGIPAHAASDWQELDVQFYRGNGFKQYSNAIDNTTGNPTGGSSTLNVFQLNYSNGWKYGATYFYFQNAFDNGDYRMYTQGWEFLSLNKIFNRNLSFGPVKELRIAPGWQFSTSKDYYAGTQNQGAAADMGAKVVYPAADTKDLFLGLDFFLDIPGFDFAGITAGIYQDFQKKTKFVAQPSVNFYYRSHFYLGATRWKAEGYAQWYAARRSRVDANLDAVSYFTMQHALLLDTGLLLWDRPDQFYTGLQLQWSHNTYGVKTIPGVSKATNEFFPQILFEWVF</sequence>
<evidence type="ECO:0000256" key="1">
    <source>
        <dbReference type="SAM" id="SignalP"/>
    </source>
</evidence>
<reference evidence="2 3" key="1">
    <citation type="submission" date="2019-08" db="EMBL/GenBank/DDBJ databases">
        <authorList>
            <person name="Peeters C."/>
        </authorList>
    </citation>
    <scope>NUCLEOTIDE SEQUENCE [LARGE SCALE GENOMIC DNA]</scope>
    <source>
        <strain evidence="2 3">LMG 30175</strain>
    </source>
</reference>
<keyword evidence="3" id="KW-1185">Reference proteome</keyword>
<proteinExistence type="predicted"/>
<accession>A0A5E4RSW1</accession>
<feature type="chain" id="PRO_5023005570" description="Nucleoside-specific channel-forming protein Tsx" evidence="1">
    <location>
        <begin position="24"/>
        <end position="297"/>
    </location>
</feature>
<dbReference type="Gene3D" id="2.40.230.20">
    <property type="entry name" value="Nucleoside-specific channel-forming protein, Tsx-like"/>
    <property type="match status" value="1"/>
</dbReference>
<evidence type="ECO:0008006" key="4">
    <source>
        <dbReference type="Google" id="ProtNLM"/>
    </source>
</evidence>
<dbReference type="AlphaFoldDB" id="A0A5E4RSW1"/>
<dbReference type="RefSeq" id="WP_191628746.1">
    <property type="nucleotide sequence ID" value="NZ_CABPRZ010000001.1"/>
</dbReference>
<keyword evidence="1" id="KW-0732">Signal</keyword>
<feature type="signal peptide" evidence="1">
    <location>
        <begin position="1"/>
        <end position="23"/>
    </location>
</feature>
<protein>
    <recommendedName>
        <fullName evidence="4">Nucleoside-specific channel-forming protein Tsx</fullName>
    </recommendedName>
</protein>
<dbReference type="GO" id="GO:0009279">
    <property type="term" value="C:cell outer membrane"/>
    <property type="evidence" value="ECO:0007669"/>
    <property type="project" value="InterPro"/>
</dbReference>
<organism evidence="2 3">
    <name type="scientific">Pandoraea terrae</name>
    <dbReference type="NCBI Taxonomy" id="1537710"/>
    <lineage>
        <taxon>Bacteria</taxon>
        <taxon>Pseudomonadati</taxon>
        <taxon>Pseudomonadota</taxon>
        <taxon>Betaproteobacteria</taxon>
        <taxon>Burkholderiales</taxon>
        <taxon>Burkholderiaceae</taxon>
        <taxon>Pandoraea</taxon>
    </lineage>
</organism>
<gene>
    <name evidence="2" type="ORF">PTE30175_00339</name>
</gene>
<dbReference type="SUPFAM" id="SSF111364">
    <property type="entry name" value="Tsx-like channel"/>
    <property type="match status" value="1"/>
</dbReference>
<name>A0A5E4RSW1_9BURK</name>
<evidence type="ECO:0000313" key="3">
    <source>
        <dbReference type="Proteomes" id="UP000414233"/>
    </source>
</evidence>
<evidence type="ECO:0000313" key="2">
    <source>
        <dbReference type="EMBL" id="VVD65861.1"/>
    </source>
</evidence>